<feature type="compositionally biased region" description="Polar residues" evidence="5">
    <location>
        <begin position="354"/>
        <end position="380"/>
    </location>
</feature>
<organism evidence="7 8">
    <name type="scientific">Coniochaeta hoffmannii</name>
    <dbReference type="NCBI Taxonomy" id="91930"/>
    <lineage>
        <taxon>Eukaryota</taxon>
        <taxon>Fungi</taxon>
        <taxon>Dikarya</taxon>
        <taxon>Ascomycota</taxon>
        <taxon>Pezizomycotina</taxon>
        <taxon>Sordariomycetes</taxon>
        <taxon>Sordariomycetidae</taxon>
        <taxon>Coniochaetales</taxon>
        <taxon>Coniochaetaceae</taxon>
        <taxon>Coniochaeta</taxon>
    </lineage>
</organism>
<dbReference type="InterPro" id="IPR001356">
    <property type="entry name" value="HD"/>
</dbReference>
<feature type="DNA-binding region" description="Homeobox" evidence="3">
    <location>
        <begin position="3"/>
        <end position="59"/>
    </location>
</feature>
<feature type="domain" description="Homeobox" evidence="6">
    <location>
        <begin position="1"/>
        <end position="58"/>
    </location>
</feature>
<sequence>MDSPEMLDKKHVEILEQEFQKNHKPSSIVKRELAEQMGHEVARINNWFQNRRAKEKSNKRTAEYAARENQRRDSSEGASSGPRSPEHQDDGGRDERPALDNMQRPIMSSATIGETEPDDNGASEAQQPEAADCSETPDLSSHDMDDDDTHSSSPSEDNRLTVVVSHDVSDNNDAQQPFQTPESDLSQGFDYRSLHHFQVVPQGSADNLDYLDDSEIPTAWFHPLPQAPSDYFESDATPLALLNAGAPMAMADPFQSQDNLKVQQLASPVSMSSTSQTPPPSKEMASRFALKSPRPINIAARRNHQRPAPLGLSISRKASYSQGPKTGIDMPRHRPNDSTPMRRTASATGLRLPTVSQGLRSPGINFQGTRSPSYNASASPVSPGRADTPATNNSDDHHHSLPYGNFNAPLTSRFESSINTPPVTPGLPLGYSSFANPFEQAWAHAASEQPLATPSLCSHGGSEMDFPGGTSHIPHYIASSQPATPGFPRPDAFGPGFRFGGHGGGGGGGMSNAPEYTFPESSYVESPLEQHAVSSKTFQFAQNVTPQDFSSEN</sequence>
<evidence type="ECO:0000313" key="8">
    <source>
        <dbReference type="Proteomes" id="UP001174691"/>
    </source>
</evidence>
<dbReference type="SUPFAM" id="SSF46689">
    <property type="entry name" value="Homeodomain-like"/>
    <property type="match status" value="1"/>
</dbReference>
<evidence type="ECO:0000256" key="4">
    <source>
        <dbReference type="RuleBase" id="RU000682"/>
    </source>
</evidence>
<dbReference type="EMBL" id="JANBVN010000016">
    <property type="protein sequence ID" value="KAJ9162012.1"/>
    <property type="molecule type" value="Genomic_DNA"/>
</dbReference>
<dbReference type="InterPro" id="IPR009057">
    <property type="entry name" value="Homeodomain-like_sf"/>
</dbReference>
<dbReference type="GO" id="GO:0006357">
    <property type="term" value="P:regulation of transcription by RNA polymerase II"/>
    <property type="evidence" value="ECO:0007669"/>
    <property type="project" value="TreeGrafter"/>
</dbReference>
<name>A0AA38SHY5_9PEZI</name>
<evidence type="ECO:0000256" key="1">
    <source>
        <dbReference type="ARBA" id="ARBA00004123"/>
    </source>
</evidence>
<dbReference type="GO" id="GO:0003677">
    <property type="term" value="F:DNA binding"/>
    <property type="evidence" value="ECO:0007669"/>
    <property type="project" value="UniProtKB-UniRule"/>
</dbReference>
<feature type="compositionally biased region" description="Polar residues" evidence="5">
    <location>
        <begin position="174"/>
        <end position="186"/>
    </location>
</feature>
<accession>A0AA38SHY5</accession>
<feature type="region of interest" description="Disordered" evidence="5">
    <location>
        <begin position="48"/>
        <end position="186"/>
    </location>
</feature>
<evidence type="ECO:0000256" key="3">
    <source>
        <dbReference type="PROSITE-ProRule" id="PRU00108"/>
    </source>
</evidence>
<keyword evidence="8" id="KW-1185">Reference proteome</keyword>
<feature type="region of interest" description="Disordered" evidence="5">
    <location>
        <begin position="301"/>
        <end position="403"/>
    </location>
</feature>
<dbReference type="PROSITE" id="PS50071">
    <property type="entry name" value="HOMEOBOX_2"/>
    <property type="match status" value="1"/>
</dbReference>
<dbReference type="GO" id="GO:0016586">
    <property type="term" value="C:RSC-type complex"/>
    <property type="evidence" value="ECO:0007669"/>
    <property type="project" value="TreeGrafter"/>
</dbReference>
<feature type="compositionally biased region" description="Polar residues" evidence="5">
    <location>
        <begin position="337"/>
        <end position="347"/>
    </location>
</feature>
<gene>
    <name evidence="7" type="ORF">NKR19_g1756</name>
</gene>
<evidence type="ECO:0000313" key="7">
    <source>
        <dbReference type="EMBL" id="KAJ9162012.1"/>
    </source>
</evidence>
<dbReference type="Proteomes" id="UP001174691">
    <property type="component" value="Unassembled WGS sequence"/>
</dbReference>
<dbReference type="Gene3D" id="1.10.10.60">
    <property type="entry name" value="Homeodomain-like"/>
    <property type="match status" value="1"/>
</dbReference>
<dbReference type="SMART" id="SM00389">
    <property type="entry name" value="HOX"/>
    <property type="match status" value="1"/>
</dbReference>
<dbReference type="PANTHER" id="PTHR24341">
    <property type="entry name" value="HOMEOBOX PROTEIN ENGRAILED"/>
    <property type="match status" value="1"/>
</dbReference>
<protein>
    <recommendedName>
        <fullName evidence="6">Homeobox domain-containing protein</fullName>
    </recommendedName>
</protein>
<evidence type="ECO:0000259" key="6">
    <source>
        <dbReference type="PROSITE" id="PS50071"/>
    </source>
</evidence>
<dbReference type="CDD" id="cd00086">
    <property type="entry name" value="homeodomain"/>
    <property type="match status" value="1"/>
</dbReference>
<feature type="compositionally biased region" description="Basic and acidic residues" evidence="5">
    <location>
        <begin position="55"/>
        <end position="75"/>
    </location>
</feature>
<dbReference type="InterPro" id="IPR050720">
    <property type="entry name" value="Engrailed_Homeobox_TFs"/>
</dbReference>
<dbReference type="PANTHER" id="PTHR24341:SF6">
    <property type="entry name" value="HOMEOBOX PROTEIN INVECTED"/>
    <property type="match status" value="1"/>
</dbReference>
<comment type="caution">
    <text evidence="7">The sequence shown here is derived from an EMBL/GenBank/DDBJ whole genome shotgun (WGS) entry which is preliminary data.</text>
</comment>
<keyword evidence="2 3" id="KW-0539">Nucleus</keyword>
<feature type="compositionally biased region" description="Basic and acidic residues" evidence="5">
    <location>
        <begin position="84"/>
        <end position="98"/>
    </location>
</feature>
<dbReference type="Pfam" id="PF00046">
    <property type="entry name" value="Homeodomain"/>
    <property type="match status" value="1"/>
</dbReference>
<comment type="subcellular location">
    <subcellularLocation>
        <location evidence="1 3 4">Nucleus</location>
    </subcellularLocation>
</comment>
<keyword evidence="3 4" id="KW-0238">DNA-binding</keyword>
<reference evidence="7" key="1">
    <citation type="submission" date="2022-07" db="EMBL/GenBank/DDBJ databases">
        <title>Fungi with potential for degradation of polypropylene.</title>
        <authorList>
            <person name="Gostincar C."/>
        </authorList>
    </citation>
    <scope>NUCLEOTIDE SEQUENCE</scope>
    <source>
        <strain evidence="7">EXF-13287</strain>
    </source>
</reference>
<proteinExistence type="predicted"/>
<keyword evidence="3 4" id="KW-0371">Homeobox</keyword>
<evidence type="ECO:0000256" key="2">
    <source>
        <dbReference type="ARBA" id="ARBA00023242"/>
    </source>
</evidence>
<evidence type="ECO:0000256" key="5">
    <source>
        <dbReference type="SAM" id="MobiDB-lite"/>
    </source>
</evidence>
<dbReference type="AlphaFoldDB" id="A0AA38SHY5"/>